<sequence length="65" mass="7071">MTLADGFTFPHSQRTHRKGIVTSTGPASTPNPQNLQVCSLAVLSFLGFAVLASQYSFCRTTFTYV</sequence>
<organism evidence="3 4">
    <name type="scientific">Gymnopus androsaceus JB14</name>
    <dbReference type="NCBI Taxonomy" id="1447944"/>
    <lineage>
        <taxon>Eukaryota</taxon>
        <taxon>Fungi</taxon>
        <taxon>Dikarya</taxon>
        <taxon>Basidiomycota</taxon>
        <taxon>Agaricomycotina</taxon>
        <taxon>Agaricomycetes</taxon>
        <taxon>Agaricomycetidae</taxon>
        <taxon>Agaricales</taxon>
        <taxon>Marasmiineae</taxon>
        <taxon>Omphalotaceae</taxon>
        <taxon>Gymnopus</taxon>
    </lineage>
</organism>
<name>A0A6A4IB24_9AGAR</name>
<keyword evidence="2" id="KW-1133">Transmembrane helix</keyword>
<evidence type="ECO:0000256" key="1">
    <source>
        <dbReference type="SAM" id="MobiDB-lite"/>
    </source>
</evidence>
<proteinExistence type="predicted"/>
<dbReference type="Proteomes" id="UP000799118">
    <property type="component" value="Unassembled WGS sequence"/>
</dbReference>
<evidence type="ECO:0000313" key="3">
    <source>
        <dbReference type="EMBL" id="KAE9409312.1"/>
    </source>
</evidence>
<feature type="transmembrane region" description="Helical" evidence="2">
    <location>
        <begin position="34"/>
        <end position="52"/>
    </location>
</feature>
<feature type="region of interest" description="Disordered" evidence="1">
    <location>
        <begin position="1"/>
        <end position="29"/>
    </location>
</feature>
<dbReference type="AlphaFoldDB" id="A0A6A4IB24"/>
<keyword evidence="2" id="KW-0812">Transmembrane</keyword>
<reference evidence="3" key="1">
    <citation type="journal article" date="2019" name="Environ. Microbiol.">
        <title>Fungal ecological strategies reflected in gene transcription - a case study of two litter decomposers.</title>
        <authorList>
            <person name="Barbi F."/>
            <person name="Kohler A."/>
            <person name="Barry K."/>
            <person name="Baskaran P."/>
            <person name="Daum C."/>
            <person name="Fauchery L."/>
            <person name="Ihrmark K."/>
            <person name="Kuo A."/>
            <person name="LaButti K."/>
            <person name="Lipzen A."/>
            <person name="Morin E."/>
            <person name="Grigoriev I.V."/>
            <person name="Henrissat B."/>
            <person name="Lindahl B."/>
            <person name="Martin F."/>
        </authorList>
    </citation>
    <scope>NUCLEOTIDE SEQUENCE</scope>
    <source>
        <strain evidence="3">JB14</strain>
    </source>
</reference>
<evidence type="ECO:0000313" key="4">
    <source>
        <dbReference type="Proteomes" id="UP000799118"/>
    </source>
</evidence>
<gene>
    <name evidence="3" type="ORF">BT96DRAFT_588250</name>
</gene>
<evidence type="ECO:0000256" key="2">
    <source>
        <dbReference type="SAM" id="Phobius"/>
    </source>
</evidence>
<dbReference type="EMBL" id="ML769388">
    <property type="protein sequence ID" value="KAE9409312.1"/>
    <property type="molecule type" value="Genomic_DNA"/>
</dbReference>
<keyword evidence="2" id="KW-0472">Membrane</keyword>
<keyword evidence="4" id="KW-1185">Reference proteome</keyword>
<protein>
    <submittedName>
        <fullName evidence="3">Uncharacterized protein</fullName>
    </submittedName>
</protein>
<accession>A0A6A4IB24</accession>